<dbReference type="HOGENOM" id="CLU_078827_0_0_1"/>
<reference evidence="1 2" key="1">
    <citation type="submission" date="2013-03" db="EMBL/GenBank/DDBJ databases">
        <title>The Genome Sequence of Exophiala aquamarina CBS 119918.</title>
        <authorList>
            <consortium name="The Broad Institute Genomics Platform"/>
            <person name="Cuomo C."/>
            <person name="de Hoog S."/>
            <person name="Gorbushina A."/>
            <person name="Walker B."/>
            <person name="Young S.K."/>
            <person name="Zeng Q."/>
            <person name="Gargeya S."/>
            <person name="Fitzgerald M."/>
            <person name="Haas B."/>
            <person name="Abouelleil A."/>
            <person name="Allen A.W."/>
            <person name="Alvarado L."/>
            <person name="Arachchi H.M."/>
            <person name="Berlin A.M."/>
            <person name="Chapman S.B."/>
            <person name="Gainer-Dewar J."/>
            <person name="Goldberg J."/>
            <person name="Griggs A."/>
            <person name="Gujja S."/>
            <person name="Hansen M."/>
            <person name="Howarth C."/>
            <person name="Imamovic A."/>
            <person name="Ireland A."/>
            <person name="Larimer J."/>
            <person name="McCowan C."/>
            <person name="Murphy C."/>
            <person name="Pearson M."/>
            <person name="Poon T.W."/>
            <person name="Priest M."/>
            <person name="Roberts A."/>
            <person name="Saif S."/>
            <person name="Shea T."/>
            <person name="Sisk P."/>
            <person name="Sykes S."/>
            <person name="Wortman J."/>
            <person name="Nusbaum C."/>
            <person name="Birren B."/>
        </authorList>
    </citation>
    <scope>NUCLEOTIDE SEQUENCE [LARGE SCALE GENOMIC DNA]</scope>
    <source>
        <strain evidence="1 2">CBS 119918</strain>
    </source>
</reference>
<dbReference type="EMBL" id="AMGV01000002">
    <property type="protein sequence ID" value="KEF60712.1"/>
    <property type="molecule type" value="Genomic_DNA"/>
</dbReference>
<dbReference type="RefSeq" id="XP_013263302.1">
    <property type="nucleotide sequence ID" value="XM_013407848.1"/>
</dbReference>
<comment type="caution">
    <text evidence="1">The sequence shown here is derived from an EMBL/GenBank/DDBJ whole genome shotgun (WGS) entry which is preliminary data.</text>
</comment>
<name>A0A072PLU1_9EURO</name>
<evidence type="ECO:0000313" key="1">
    <source>
        <dbReference type="EMBL" id="KEF60712.1"/>
    </source>
</evidence>
<dbReference type="VEuPathDB" id="FungiDB:A1O9_02273"/>
<dbReference type="GeneID" id="25277218"/>
<gene>
    <name evidence="1" type="ORF">A1O9_02273</name>
</gene>
<organism evidence="1 2">
    <name type="scientific">Exophiala aquamarina CBS 119918</name>
    <dbReference type="NCBI Taxonomy" id="1182545"/>
    <lineage>
        <taxon>Eukaryota</taxon>
        <taxon>Fungi</taxon>
        <taxon>Dikarya</taxon>
        <taxon>Ascomycota</taxon>
        <taxon>Pezizomycotina</taxon>
        <taxon>Eurotiomycetes</taxon>
        <taxon>Chaetothyriomycetidae</taxon>
        <taxon>Chaetothyriales</taxon>
        <taxon>Herpotrichiellaceae</taxon>
        <taxon>Exophiala</taxon>
    </lineage>
</organism>
<sequence>MASQHLPSSCHAYTSPGVAEDLSEDSAVYKDIRALKRSQSRHAKQSAKYHGFRGVDPNWVGQPYDPIWRFEQMNWWKPAKAISNDYPSYQRDTNRATCELNPKSHTYTKRDMWLDRDINIWPLDRQQHVGKKIREKRAWKYQEKTLQRRTKQRARAIAFEADDSYWNEDVDSVYDIDEESGNDLYELQDGYQSDAVFHEDDKIPASPVVDAFSVLHDQSCKEDDDYSMICDWEFDVVSIASNDSDWGIG</sequence>
<protein>
    <submittedName>
        <fullName evidence="1">Uncharacterized protein</fullName>
    </submittedName>
</protein>
<dbReference type="AlphaFoldDB" id="A0A072PLU1"/>
<keyword evidence="2" id="KW-1185">Reference proteome</keyword>
<dbReference type="Proteomes" id="UP000027920">
    <property type="component" value="Unassembled WGS sequence"/>
</dbReference>
<accession>A0A072PLU1</accession>
<dbReference type="OrthoDB" id="4136123at2759"/>
<evidence type="ECO:0000313" key="2">
    <source>
        <dbReference type="Proteomes" id="UP000027920"/>
    </source>
</evidence>
<proteinExistence type="predicted"/>